<evidence type="ECO:0000259" key="8">
    <source>
        <dbReference type="PROSITE" id="PS50109"/>
    </source>
</evidence>
<keyword evidence="7" id="KW-0732">Signal</keyword>
<dbReference type="InterPro" id="IPR003594">
    <property type="entry name" value="HATPase_dom"/>
</dbReference>
<dbReference type="EC" id="2.7.13.3" evidence="2"/>
<dbReference type="CDD" id="cd00082">
    <property type="entry name" value="HisKA"/>
    <property type="match status" value="1"/>
</dbReference>
<dbReference type="PANTHER" id="PTHR45339:SF1">
    <property type="entry name" value="HYBRID SIGNAL TRANSDUCTION HISTIDINE KINASE J"/>
    <property type="match status" value="1"/>
</dbReference>
<feature type="transmembrane region" description="Helical" evidence="6">
    <location>
        <begin position="317"/>
        <end position="338"/>
    </location>
</feature>
<dbReference type="Pfam" id="PF00072">
    <property type="entry name" value="Response_reg"/>
    <property type="match status" value="2"/>
</dbReference>
<dbReference type="SUPFAM" id="SSF47384">
    <property type="entry name" value="Homodimeric domain of signal transducing histidine kinase"/>
    <property type="match status" value="1"/>
</dbReference>
<evidence type="ECO:0000313" key="10">
    <source>
        <dbReference type="EMBL" id="ROZ88230.1"/>
    </source>
</evidence>
<feature type="domain" description="Histidine kinase" evidence="8">
    <location>
        <begin position="397"/>
        <end position="619"/>
    </location>
</feature>
<keyword evidence="4" id="KW-0902">Two-component regulatory system</keyword>
<dbReference type="Gene3D" id="2.60.40.2380">
    <property type="match status" value="1"/>
</dbReference>
<dbReference type="Gene3D" id="3.40.50.2300">
    <property type="match status" value="2"/>
</dbReference>
<gene>
    <name evidence="10" type="ORF">EF096_00585</name>
</gene>
<dbReference type="RefSeq" id="WP_123887662.1">
    <property type="nucleotide sequence ID" value="NZ_RKKU01000001.1"/>
</dbReference>
<dbReference type="InterPro" id="IPR011006">
    <property type="entry name" value="CheY-like_superfamily"/>
</dbReference>
<dbReference type="Gene3D" id="1.10.287.130">
    <property type="match status" value="1"/>
</dbReference>
<dbReference type="SMART" id="SM00387">
    <property type="entry name" value="HATPase_c"/>
    <property type="match status" value="1"/>
</dbReference>
<evidence type="ECO:0000259" key="9">
    <source>
        <dbReference type="PROSITE" id="PS50110"/>
    </source>
</evidence>
<dbReference type="InterPro" id="IPR036890">
    <property type="entry name" value="HATPase_C_sf"/>
</dbReference>
<evidence type="ECO:0000313" key="11">
    <source>
        <dbReference type="Proteomes" id="UP000275199"/>
    </source>
</evidence>
<feature type="transmembrane region" description="Helical" evidence="6">
    <location>
        <begin position="231"/>
        <end position="253"/>
    </location>
</feature>
<dbReference type="PROSITE" id="PS50110">
    <property type="entry name" value="RESPONSE_REGULATORY"/>
    <property type="match status" value="2"/>
</dbReference>
<dbReference type="Pfam" id="PF07696">
    <property type="entry name" value="7TMR-DISMED2"/>
    <property type="match status" value="1"/>
</dbReference>
<dbReference type="InterPro" id="IPR005467">
    <property type="entry name" value="His_kinase_dom"/>
</dbReference>
<evidence type="ECO:0000256" key="5">
    <source>
        <dbReference type="PROSITE-ProRule" id="PRU00169"/>
    </source>
</evidence>
<dbReference type="Pfam" id="PF02518">
    <property type="entry name" value="HATPase_c"/>
    <property type="match status" value="1"/>
</dbReference>
<feature type="transmembrane region" description="Helical" evidence="6">
    <location>
        <begin position="344"/>
        <end position="364"/>
    </location>
</feature>
<evidence type="ECO:0000256" key="3">
    <source>
        <dbReference type="ARBA" id="ARBA00022553"/>
    </source>
</evidence>
<protein>
    <recommendedName>
        <fullName evidence="2">histidine kinase</fullName>
        <ecNumber evidence="2">2.7.13.3</ecNumber>
    </recommendedName>
</protein>
<reference evidence="10 11" key="1">
    <citation type="submission" date="2018-11" db="EMBL/GenBank/DDBJ databases">
        <authorList>
            <person name="Jang G.I."/>
            <person name="Hwang C.Y."/>
        </authorList>
    </citation>
    <scope>NUCLEOTIDE SEQUENCE [LARGE SCALE GENOMIC DNA]</scope>
    <source>
        <strain evidence="10 11">SSM26</strain>
    </source>
</reference>
<dbReference type="Proteomes" id="UP000275199">
    <property type="component" value="Unassembled WGS sequence"/>
</dbReference>
<name>A0ABX9XQ64_9PSED</name>
<feature type="domain" description="Response regulatory" evidence="9">
    <location>
        <begin position="790"/>
        <end position="909"/>
    </location>
</feature>
<feature type="transmembrane region" description="Helical" evidence="6">
    <location>
        <begin position="205"/>
        <end position="225"/>
    </location>
</feature>
<evidence type="ECO:0000256" key="4">
    <source>
        <dbReference type="ARBA" id="ARBA00023012"/>
    </source>
</evidence>
<feature type="chain" id="PRO_5047074660" description="histidine kinase" evidence="7">
    <location>
        <begin position="27"/>
        <end position="919"/>
    </location>
</feature>
<dbReference type="InterPro" id="IPR036097">
    <property type="entry name" value="HisK_dim/P_sf"/>
</dbReference>
<proteinExistence type="predicted"/>
<dbReference type="InterPro" id="IPR011622">
    <property type="entry name" value="7TMR_DISM_rcpt_extracell_dom2"/>
</dbReference>
<dbReference type="Gene3D" id="3.30.565.10">
    <property type="entry name" value="Histidine kinase-like ATPase, C-terminal domain"/>
    <property type="match status" value="1"/>
</dbReference>
<dbReference type="InterPro" id="IPR001789">
    <property type="entry name" value="Sig_transdc_resp-reg_receiver"/>
</dbReference>
<keyword evidence="6" id="KW-0812">Transmembrane</keyword>
<feature type="domain" description="Response regulatory" evidence="9">
    <location>
        <begin position="637"/>
        <end position="759"/>
    </location>
</feature>
<dbReference type="SUPFAM" id="SSF52172">
    <property type="entry name" value="CheY-like"/>
    <property type="match status" value="2"/>
</dbReference>
<dbReference type="PANTHER" id="PTHR45339">
    <property type="entry name" value="HYBRID SIGNAL TRANSDUCTION HISTIDINE KINASE J"/>
    <property type="match status" value="1"/>
</dbReference>
<organism evidence="10 11">
    <name type="scientific">Pseudomonas neustonica</name>
    <dbReference type="NCBI Taxonomy" id="2487346"/>
    <lineage>
        <taxon>Bacteria</taxon>
        <taxon>Pseudomonadati</taxon>
        <taxon>Pseudomonadota</taxon>
        <taxon>Gammaproteobacteria</taxon>
        <taxon>Pseudomonadales</taxon>
        <taxon>Pseudomonadaceae</taxon>
        <taxon>Pseudomonas</taxon>
    </lineage>
</organism>
<evidence type="ECO:0000256" key="7">
    <source>
        <dbReference type="SAM" id="SignalP"/>
    </source>
</evidence>
<evidence type="ECO:0000256" key="2">
    <source>
        <dbReference type="ARBA" id="ARBA00012438"/>
    </source>
</evidence>
<comment type="caution">
    <text evidence="10">The sequence shown here is derived from an EMBL/GenBank/DDBJ whole genome shotgun (WGS) entry which is preliminary data.</text>
</comment>
<comment type="catalytic activity">
    <reaction evidence="1">
        <text>ATP + protein L-histidine = ADP + protein N-phospho-L-histidine.</text>
        <dbReference type="EC" id="2.7.13.3"/>
    </reaction>
</comment>
<dbReference type="SMART" id="SM00448">
    <property type="entry name" value="REC"/>
    <property type="match status" value="2"/>
</dbReference>
<dbReference type="PROSITE" id="PS50109">
    <property type="entry name" value="HIS_KIN"/>
    <property type="match status" value="1"/>
</dbReference>
<keyword evidence="11" id="KW-1185">Reference proteome</keyword>
<keyword evidence="6" id="KW-0472">Membrane</keyword>
<evidence type="ECO:0000256" key="1">
    <source>
        <dbReference type="ARBA" id="ARBA00000085"/>
    </source>
</evidence>
<dbReference type="SUPFAM" id="SSF55874">
    <property type="entry name" value="ATPase domain of HSP90 chaperone/DNA topoisomerase II/histidine kinase"/>
    <property type="match status" value="1"/>
</dbReference>
<accession>A0ABX9XQ64</accession>
<keyword evidence="6" id="KW-1133">Transmembrane helix</keyword>
<evidence type="ECO:0000256" key="6">
    <source>
        <dbReference type="SAM" id="Phobius"/>
    </source>
</evidence>
<feature type="transmembrane region" description="Helical" evidence="6">
    <location>
        <begin position="175"/>
        <end position="193"/>
    </location>
</feature>
<sequence>MKHISSLLLALFTGLAFTLSSWVASADAITPDYKTFVDPTGQLELDDILSNRYANRFIPALDAPLTLPGKGAVLWVELTLSQSQDKLLTVSNPAIADVAVYRLTIQGATPLYQTGQLGSPAARPLPYKGLALPLVQLPPESVKLLVRLSNDYPVTTRIGVIDARSAASEHAFQQSIQGILIGLLLALFLHGALQGSLGRDPYHLVLAGISLILALSGLDSLSWAAKSPFTVHGYLAQVLSLCAYPLLALLLLSRLPTEHCNSERRVVVGFSVVATVLLAIAASFPAQFHLASDLLRFGLPLFGLALAIHLRMQGTHFNLPFCIGHLLLLSNALVEHYLDDLPSYAYLADILLWSGLVAYTWSLYKRLQGKLSQRIRQRQDTATAQAEQRAKAEFLARISHEIRTPMNGVLGMSELLLDTALSAKQRDYVQTIHGSGNDLLNLINEILDVSRLESGQLLLEEVQFDLHALVNDCLDIYRNRAENQGIELIGFVHPDVARTMQGDPTRLRQILMNLLANALQYTEEGEVVLVVGLERKERDQRLRFAIQDTGVGMPDDARENLLSKDLSTARLLEHSDNDGYLQLVIARQLIAMMQGTLGMKYGSEQGTGTTVWFSLPAAKLDNSLTADPNGLCLQDRNVLIVDDNATCRKVLQQQAAAWGMRSQCAAGGREALAMLRTQANLGAPFEILLLDQSMPGMSGVELATRIKDDPVLHNDLLVIMLTGINQVPSRVIARNAGIRRILSKPVAGYTLRTTLIDEWSQLRNTSAVDTEHHNAAEPTAAKTIVAGDFRVLVAEDNAISTKVIQGMLAKLNVGVSSVDNGKRALEATQQEQFDLILMDCEMPEMDGFTAAQQIRAWEARQGSHPVPIIALTAHILPEHRERARKAGMNGHMAKPVELNQLREQIQHWRDQKANQAAGS</sequence>
<feature type="signal peptide" evidence="7">
    <location>
        <begin position="1"/>
        <end position="26"/>
    </location>
</feature>
<dbReference type="CDD" id="cd17546">
    <property type="entry name" value="REC_hyHK_CKI1_RcsC-like"/>
    <property type="match status" value="2"/>
</dbReference>
<feature type="transmembrane region" description="Helical" evidence="6">
    <location>
        <begin position="265"/>
        <end position="288"/>
    </location>
</feature>
<dbReference type="EMBL" id="RKKU01000001">
    <property type="protein sequence ID" value="ROZ88230.1"/>
    <property type="molecule type" value="Genomic_DNA"/>
</dbReference>
<keyword evidence="3 5" id="KW-0597">Phosphoprotein</keyword>
<feature type="modified residue" description="4-aspartylphosphate" evidence="5">
    <location>
        <position position="839"/>
    </location>
</feature>
<dbReference type="SMART" id="SM00388">
    <property type="entry name" value="HisKA"/>
    <property type="match status" value="1"/>
</dbReference>
<dbReference type="InterPro" id="IPR003661">
    <property type="entry name" value="HisK_dim/P_dom"/>
</dbReference>
<feature type="modified residue" description="4-aspartylphosphate" evidence="5">
    <location>
        <position position="691"/>
    </location>
</feature>
<dbReference type="Pfam" id="PF00512">
    <property type="entry name" value="HisKA"/>
    <property type="match status" value="1"/>
</dbReference>